<dbReference type="GO" id="GO:0006508">
    <property type="term" value="P:proteolysis"/>
    <property type="evidence" value="ECO:0007669"/>
    <property type="project" value="UniProtKB-KW"/>
</dbReference>
<evidence type="ECO:0000256" key="2">
    <source>
        <dbReference type="ARBA" id="ARBA00022670"/>
    </source>
</evidence>
<accession>A0A0A1TDW1</accession>
<feature type="active site" description="Charge relay system" evidence="6">
    <location>
        <position position="157"/>
    </location>
</feature>
<feature type="chain" id="PRO_5012068097" evidence="8">
    <location>
        <begin position="16"/>
        <end position="397"/>
    </location>
</feature>
<organism evidence="11 12">
    <name type="scientific">[Torrubiella] hemipterigena</name>
    <dbReference type="NCBI Taxonomy" id="1531966"/>
    <lineage>
        <taxon>Eukaryota</taxon>
        <taxon>Fungi</taxon>
        <taxon>Dikarya</taxon>
        <taxon>Ascomycota</taxon>
        <taxon>Pezizomycotina</taxon>
        <taxon>Sordariomycetes</taxon>
        <taxon>Hypocreomycetidae</taxon>
        <taxon>Hypocreales</taxon>
        <taxon>Clavicipitaceae</taxon>
        <taxon>Clavicipitaceae incertae sedis</taxon>
        <taxon>'Torrubiella' clade</taxon>
    </lineage>
</organism>
<dbReference type="InterPro" id="IPR050131">
    <property type="entry name" value="Peptidase_S8_subtilisin-like"/>
</dbReference>
<dbReference type="Gene3D" id="3.40.50.200">
    <property type="entry name" value="Peptidase S8/S53 domain"/>
    <property type="match status" value="1"/>
</dbReference>
<keyword evidence="3 8" id="KW-0732">Signal</keyword>
<dbReference type="Gene3D" id="3.30.70.80">
    <property type="entry name" value="Peptidase S8 propeptide/proteinase inhibitor I9"/>
    <property type="match status" value="1"/>
</dbReference>
<dbReference type="Pfam" id="PF00082">
    <property type="entry name" value="Peptidase_S8"/>
    <property type="match status" value="1"/>
</dbReference>
<evidence type="ECO:0000256" key="5">
    <source>
        <dbReference type="ARBA" id="ARBA00022825"/>
    </source>
</evidence>
<dbReference type="Proteomes" id="UP000039046">
    <property type="component" value="Unassembled WGS sequence"/>
</dbReference>
<evidence type="ECO:0000313" key="12">
    <source>
        <dbReference type="Proteomes" id="UP000039046"/>
    </source>
</evidence>
<dbReference type="CDD" id="cd04077">
    <property type="entry name" value="Peptidases_S8_PCSK9_ProteinaseK_like"/>
    <property type="match status" value="1"/>
</dbReference>
<dbReference type="InterPro" id="IPR034193">
    <property type="entry name" value="PCSK9_ProteinaseK-like"/>
</dbReference>
<evidence type="ECO:0000256" key="7">
    <source>
        <dbReference type="RuleBase" id="RU003355"/>
    </source>
</evidence>
<dbReference type="GO" id="GO:0004252">
    <property type="term" value="F:serine-type endopeptidase activity"/>
    <property type="evidence" value="ECO:0007669"/>
    <property type="project" value="UniProtKB-UniRule"/>
</dbReference>
<dbReference type="InterPro" id="IPR037045">
    <property type="entry name" value="S8pro/Inhibitor_I9_sf"/>
</dbReference>
<feature type="active site" description="Charge relay system" evidence="6">
    <location>
        <position position="343"/>
    </location>
</feature>
<dbReference type="Pfam" id="PF05922">
    <property type="entry name" value="Inhibitor_I9"/>
    <property type="match status" value="1"/>
</dbReference>
<dbReference type="HOGENOM" id="CLU_011263_1_0_1"/>
<evidence type="ECO:0000259" key="9">
    <source>
        <dbReference type="Pfam" id="PF00082"/>
    </source>
</evidence>
<dbReference type="InterPro" id="IPR036852">
    <property type="entry name" value="Peptidase_S8/S53_dom_sf"/>
</dbReference>
<feature type="active site" description="Charge relay system" evidence="6">
    <location>
        <position position="188"/>
    </location>
</feature>
<dbReference type="InterPro" id="IPR000209">
    <property type="entry name" value="Peptidase_S8/S53_dom"/>
</dbReference>
<dbReference type="STRING" id="1531966.A0A0A1TDW1"/>
<sequence>MRLSVLLALLPAVLAAPSKRNEPAALTMAAFDGIADQYIVRFKDGSALSAMDSAMGMLKDEPIAKYGALIQGFAAKMDADTLDLIRNHPDVDFIEQDAMARATVLPESMNQDPSGQEIVTQSGATWGIARLSSKEPGAKDYKYDSSAGEGTCSYILDTGIDGSHADFDGRAKIVKNFTNSPDGDKHGHGTHCAGTVGSKTYGVAKKTQLFGIKVLGDNGSGSWSGIISGIEYVASDSKNQKCPKGVMTNFSLGGPKQKSVDDAITALSKEGIFVAVAAGNDNKDAANYSPAGADDICTVGSTDSSDGKSSFSNWGSTLEIFAPGSGITSTKSGGGSTQMSGTSMAAPHIAGLAAYFAAKDGGKGQELCKKIQSAALKDKIKDPRSGSPNLLAFNAVE</sequence>
<dbReference type="PROSITE" id="PS00138">
    <property type="entry name" value="SUBTILASE_SER"/>
    <property type="match status" value="1"/>
</dbReference>
<dbReference type="InterPro" id="IPR023828">
    <property type="entry name" value="Peptidase_S8_Ser-AS"/>
</dbReference>
<evidence type="ECO:0000256" key="6">
    <source>
        <dbReference type="PROSITE-ProRule" id="PRU01240"/>
    </source>
</evidence>
<dbReference type="EMBL" id="CDHN01000008">
    <property type="protein sequence ID" value="CEJ95166.1"/>
    <property type="molecule type" value="Genomic_DNA"/>
</dbReference>
<keyword evidence="12" id="KW-1185">Reference proteome</keyword>
<name>A0A0A1TDW1_9HYPO</name>
<keyword evidence="4 6" id="KW-0378">Hydrolase</keyword>
<dbReference type="SUPFAM" id="SSF52743">
    <property type="entry name" value="Subtilisin-like"/>
    <property type="match status" value="1"/>
</dbReference>
<gene>
    <name evidence="11" type="ORF">VHEMI10663</name>
</gene>
<evidence type="ECO:0000256" key="8">
    <source>
        <dbReference type="SAM" id="SignalP"/>
    </source>
</evidence>
<dbReference type="InterPro" id="IPR023827">
    <property type="entry name" value="Peptidase_S8_Asp-AS"/>
</dbReference>
<dbReference type="PANTHER" id="PTHR43806:SF58">
    <property type="entry name" value="ALKALINE PROTEASE 1-RELATED"/>
    <property type="match status" value="1"/>
</dbReference>
<dbReference type="FunFam" id="3.40.50.200:FF:000014">
    <property type="entry name" value="Proteinase K"/>
    <property type="match status" value="1"/>
</dbReference>
<comment type="similarity">
    <text evidence="1 6 7">Belongs to the peptidase S8 family.</text>
</comment>
<dbReference type="InterPro" id="IPR022398">
    <property type="entry name" value="Peptidase_S8_His-AS"/>
</dbReference>
<dbReference type="PRINTS" id="PR00723">
    <property type="entry name" value="SUBTILISIN"/>
</dbReference>
<dbReference type="SUPFAM" id="SSF54897">
    <property type="entry name" value="Protease propeptides/inhibitors"/>
    <property type="match status" value="1"/>
</dbReference>
<keyword evidence="5 6" id="KW-0720">Serine protease</keyword>
<reference evidence="11 12" key="1">
    <citation type="journal article" date="2015" name="Genome Announc.">
        <title>Draft Genome Sequence and Gene Annotation of the Entomopathogenic Fungus Verticillium hemipterigenum.</title>
        <authorList>
            <person name="Horn F."/>
            <person name="Habel A."/>
            <person name="Scharf D.H."/>
            <person name="Dworschak J."/>
            <person name="Brakhage A.A."/>
            <person name="Guthke R."/>
            <person name="Hertweck C."/>
            <person name="Linde J."/>
        </authorList>
    </citation>
    <scope>NUCLEOTIDE SEQUENCE [LARGE SCALE GENOMIC DNA]</scope>
</reference>
<keyword evidence="2 6" id="KW-0645">Protease</keyword>
<proteinExistence type="inferred from homology"/>
<dbReference type="PROSITE" id="PS00136">
    <property type="entry name" value="SUBTILASE_ASP"/>
    <property type="match status" value="1"/>
</dbReference>
<feature type="signal peptide" evidence="8">
    <location>
        <begin position="1"/>
        <end position="15"/>
    </location>
</feature>
<feature type="domain" description="Peptidase S8/S53" evidence="9">
    <location>
        <begin position="155"/>
        <end position="359"/>
    </location>
</feature>
<evidence type="ECO:0000259" key="10">
    <source>
        <dbReference type="Pfam" id="PF05922"/>
    </source>
</evidence>
<dbReference type="InterPro" id="IPR010259">
    <property type="entry name" value="S8pro/Inhibitor_I9"/>
</dbReference>
<feature type="domain" description="Inhibitor I9" evidence="10">
    <location>
        <begin position="59"/>
        <end position="100"/>
    </location>
</feature>
<evidence type="ECO:0000256" key="4">
    <source>
        <dbReference type="ARBA" id="ARBA00022801"/>
    </source>
</evidence>
<dbReference type="PROSITE" id="PS51892">
    <property type="entry name" value="SUBTILASE"/>
    <property type="match status" value="1"/>
</dbReference>
<dbReference type="PANTHER" id="PTHR43806">
    <property type="entry name" value="PEPTIDASE S8"/>
    <property type="match status" value="1"/>
</dbReference>
<dbReference type="OrthoDB" id="206201at2759"/>
<dbReference type="GO" id="GO:0005576">
    <property type="term" value="C:extracellular region"/>
    <property type="evidence" value="ECO:0007669"/>
    <property type="project" value="UniProtKB-ARBA"/>
</dbReference>
<evidence type="ECO:0000256" key="1">
    <source>
        <dbReference type="ARBA" id="ARBA00011073"/>
    </source>
</evidence>
<protein>
    <submittedName>
        <fullName evidence="11">Uncharacterized protein</fullName>
    </submittedName>
</protein>
<evidence type="ECO:0000313" key="11">
    <source>
        <dbReference type="EMBL" id="CEJ95166.1"/>
    </source>
</evidence>
<evidence type="ECO:0000256" key="3">
    <source>
        <dbReference type="ARBA" id="ARBA00022729"/>
    </source>
</evidence>
<dbReference type="AlphaFoldDB" id="A0A0A1TDW1"/>
<dbReference type="InterPro" id="IPR015500">
    <property type="entry name" value="Peptidase_S8_subtilisin-rel"/>
</dbReference>
<dbReference type="PROSITE" id="PS00137">
    <property type="entry name" value="SUBTILASE_HIS"/>
    <property type="match status" value="1"/>
</dbReference>